<sequence>MPTLFAFLFSSLAIVMSLPAMASGTVNLDEPGALARLERGNPAHARSIGQILQAAAKFTPRHLAQWMRTSFDADMASTQLMKTSDPPQSRLSFKLGDTQYKATVTLDAVGALRVPAG</sequence>
<name>A0ABX0LSQ7_9BURK</name>
<dbReference type="Proteomes" id="UP000785613">
    <property type="component" value="Unassembled WGS sequence"/>
</dbReference>
<organism evidence="2 3">
    <name type="scientific">Massilia rubra</name>
    <dbReference type="NCBI Taxonomy" id="2607910"/>
    <lineage>
        <taxon>Bacteria</taxon>
        <taxon>Pseudomonadati</taxon>
        <taxon>Pseudomonadota</taxon>
        <taxon>Betaproteobacteria</taxon>
        <taxon>Burkholderiales</taxon>
        <taxon>Oxalobacteraceae</taxon>
        <taxon>Telluria group</taxon>
        <taxon>Massilia</taxon>
    </lineage>
</organism>
<dbReference type="EMBL" id="VUYU01000014">
    <property type="protein sequence ID" value="NHZ35905.1"/>
    <property type="molecule type" value="Genomic_DNA"/>
</dbReference>
<keyword evidence="3" id="KW-1185">Reference proteome</keyword>
<feature type="signal peptide" evidence="1">
    <location>
        <begin position="1"/>
        <end position="22"/>
    </location>
</feature>
<protein>
    <submittedName>
        <fullName evidence="2">Uncharacterized protein</fullName>
    </submittedName>
</protein>
<comment type="caution">
    <text evidence="2">The sequence shown here is derived from an EMBL/GenBank/DDBJ whole genome shotgun (WGS) entry which is preliminary data.</text>
</comment>
<evidence type="ECO:0000313" key="3">
    <source>
        <dbReference type="Proteomes" id="UP000785613"/>
    </source>
</evidence>
<gene>
    <name evidence="2" type="ORF">F0185_20270</name>
</gene>
<proteinExistence type="predicted"/>
<feature type="chain" id="PRO_5046206776" evidence="1">
    <location>
        <begin position="23"/>
        <end position="117"/>
    </location>
</feature>
<dbReference type="RefSeq" id="WP_167227532.1">
    <property type="nucleotide sequence ID" value="NZ_VUYU01000014.1"/>
</dbReference>
<reference evidence="2 3" key="1">
    <citation type="submission" date="2019-09" db="EMBL/GenBank/DDBJ databases">
        <title>Taxonomy of Antarctic Massilia spp.: description of Massilia rubra sp. nov., Massilia aquatica sp. nov., Massilia mucilaginosa sp. nov., Massilia frigida sp. nov. isolated from streams, lakes and regoliths.</title>
        <authorList>
            <person name="Holochova P."/>
            <person name="Sedlacek I."/>
            <person name="Kralova S."/>
            <person name="Maslanova I."/>
            <person name="Busse H.-J."/>
            <person name="Stankova E."/>
            <person name="Vrbovska V."/>
            <person name="Kovarovic V."/>
            <person name="Bartak M."/>
            <person name="Svec P."/>
            <person name="Pantucek R."/>
        </authorList>
    </citation>
    <scope>NUCLEOTIDE SEQUENCE [LARGE SCALE GENOMIC DNA]</scope>
    <source>
        <strain evidence="2 3">CCM 8692</strain>
    </source>
</reference>
<evidence type="ECO:0000256" key="1">
    <source>
        <dbReference type="SAM" id="SignalP"/>
    </source>
</evidence>
<accession>A0ABX0LSQ7</accession>
<keyword evidence="1" id="KW-0732">Signal</keyword>
<evidence type="ECO:0000313" key="2">
    <source>
        <dbReference type="EMBL" id="NHZ35905.1"/>
    </source>
</evidence>